<evidence type="ECO:0000313" key="2">
    <source>
        <dbReference type="EMBL" id="QIZ69825.1"/>
    </source>
</evidence>
<name>A0A6H1TTR6_9CYAN</name>
<proteinExistence type="predicted"/>
<dbReference type="Pfam" id="PF12770">
    <property type="entry name" value="CHAT"/>
    <property type="match status" value="1"/>
</dbReference>
<reference evidence="2 3" key="1">
    <citation type="submission" date="2020-04" db="EMBL/GenBank/DDBJ databases">
        <authorList>
            <person name="Basu S."/>
            <person name="Maruthanayagam V."/>
            <person name="Chakraborty S."/>
            <person name="Pramanik A."/>
            <person name="Mukherjee J."/>
            <person name="Brink B."/>
        </authorList>
    </citation>
    <scope>NUCLEOTIDE SEQUENCE [LARGE SCALE GENOMIC DNA]</scope>
    <source>
        <strain evidence="2 3">AP17</strain>
    </source>
</reference>
<dbReference type="PANTHER" id="PTHR10098:SF112">
    <property type="entry name" value="SLR0380 PROTEIN"/>
    <property type="match status" value="1"/>
</dbReference>
<dbReference type="AlphaFoldDB" id="A0A6H1TTR6"/>
<dbReference type="PANTHER" id="PTHR10098">
    <property type="entry name" value="RAPSYN-RELATED"/>
    <property type="match status" value="1"/>
</dbReference>
<accession>A0A6H1TTR6</accession>
<dbReference type="EMBL" id="CP051167">
    <property type="protein sequence ID" value="QIZ69825.1"/>
    <property type="molecule type" value="Genomic_DNA"/>
</dbReference>
<dbReference type="InterPro" id="IPR024983">
    <property type="entry name" value="CHAT_dom"/>
</dbReference>
<dbReference type="Gene3D" id="1.25.40.10">
    <property type="entry name" value="Tetratricopeptide repeat domain"/>
    <property type="match status" value="3"/>
</dbReference>
<dbReference type="Proteomes" id="UP000500857">
    <property type="component" value="Chromosome"/>
</dbReference>
<gene>
    <name evidence="2" type="ORF">HCG48_03875</name>
</gene>
<evidence type="ECO:0000313" key="3">
    <source>
        <dbReference type="Proteomes" id="UP000500857"/>
    </source>
</evidence>
<protein>
    <submittedName>
        <fullName evidence="2">CHAT domain-containing protein</fullName>
    </submittedName>
</protein>
<evidence type="ECO:0000259" key="1">
    <source>
        <dbReference type="Pfam" id="PF12770"/>
    </source>
</evidence>
<dbReference type="KEGG" id="oxy:HCG48_03875"/>
<keyword evidence="3" id="KW-1185">Reference proteome</keyword>
<sequence>MNEAIASSYLSLVYQKIGDWQAAERSILSSLEALPLTGGTDAERQTRALALNTKGQYQLQVGQAESAFETWEQAEQDYASVNDTKGILGTQINQALALEQMGHYRRSCNSLLKGLGVPGKTCDRLPKGEAELKEFVAEFEAIENLELRALGLRSLGNALRAIGQLEASEWVLNESLKLSDRLNSSELQSLNFLQLGHTLAALANRQKNYGLEAESKQTLEKAVQLYQKVTITADKPLLKVLANLGILQSYLSDDFAIDDEKISDLVATIQSELNTLNSSATLVRVRLDLACSLMNCNSLQENDRPALNFLSDKELETLIITALQDAETLNHQRLISTAKGTLAKYYEFYASNSQELTEKNWQEAKQLTEQALEDSEAIAARDLAYQWKWQLGRLLASQGNREGAISYYQKAIEDLDILRNDLLKIDPDIQFSFRDNVEQVYRDFVDLLLKNPKTENLNIAREQIDKLQLAQLENYLNCRLDSTVVPQKIIPPGTAVIYPIILRDRLEVIVELEGGKLYHYPPQLIEEASIESRLKEFRIELETQGFSQKGKNIARQIYDWLIAPGEQQNILNDETITLVFVLDGNLRSIPIGSLYDGEQYLIEKYAIALSLNLNIPVSQPPENLTTLLGGLSVDPQFRNLPELPAVKNELQTIQEIIQSEVLLDQDLTLNSLENATQFSDYPIVHLATHGQFSSNPQETFLIVYPDPSSNEDDRIIDLEELSNLLQRGDRRPIELLVLSACETAKNDNRATLGIAGVTIRAGARSTLASLWTVNDTSTATLMQEFYRNLIERGLTKAEALRQSQIKLLEQEYIYDDPLFWAPYVLVGNWESLFNS</sequence>
<organism evidence="2 3">
    <name type="scientific">Oxynema aestuarii AP17</name>
    <dbReference type="NCBI Taxonomy" id="2064643"/>
    <lineage>
        <taxon>Bacteria</taxon>
        <taxon>Bacillati</taxon>
        <taxon>Cyanobacteriota</taxon>
        <taxon>Cyanophyceae</taxon>
        <taxon>Oscillatoriophycideae</taxon>
        <taxon>Oscillatoriales</taxon>
        <taxon>Oscillatoriaceae</taxon>
        <taxon>Oxynema</taxon>
        <taxon>Oxynema aestuarii</taxon>
    </lineage>
</organism>
<feature type="domain" description="CHAT" evidence="1">
    <location>
        <begin position="553"/>
        <end position="828"/>
    </location>
</feature>
<dbReference type="SUPFAM" id="SSF48452">
    <property type="entry name" value="TPR-like"/>
    <property type="match status" value="2"/>
</dbReference>
<dbReference type="InterPro" id="IPR011990">
    <property type="entry name" value="TPR-like_helical_dom_sf"/>
</dbReference>